<accession>A0A9W9K3G2</accession>
<dbReference type="PANTHER" id="PTHR40625:SF1">
    <property type="entry name" value="AMP-ACTIVATED PROTEIN KINASE GLYCOGEN-BINDING DOMAIN-CONTAINING PROTEIN"/>
    <property type="match status" value="1"/>
</dbReference>
<name>A0A9W9K3G2_9EURO</name>
<feature type="compositionally biased region" description="Polar residues" evidence="1">
    <location>
        <begin position="336"/>
        <end position="345"/>
    </location>
</feature>
<feature type="compositionally biased region" description="Basic and acidic residues" evidence="1">
    <location>
        <begin position="134"/>
        <end position="146"/>
    </location>
</feature>
<protein>
    <submittedName>
        <fullName evidence="2">Uncharacterized protein</fullName>
    </submittedName>
</protein>
<dbReference type="EMBL" id="JAPMSZ010000009">
    <property type="protein sequence ID" value="KAJ5091261.1"/>
    <property type="molecule type" value="Genomic_DNA"/>
</dbReference>
<sequence>MISTTLMTFLLITDPNVRSVKLLGSWDNFSKPYAMERDKRVGAGHWRGCHTFTDIIGDGPNDKSQWRTGGLKMGATYWYYYLLDDDLEHYNEAEPVVTNCPLLPGQPMNVLNVPIILPDSRVHGRSGSNSSAKSDYRTMNPEDKFMNPRKPPKPNLARLQTSAPLHHQPSPAFPSSASPSSGGVHRSVSQPNSATRRAHSSKDARSVSPPRSRALQPGFRPTDGTDPKKQPDAAPQNVPNLPPQQDVPDDRRNVPGIKVNAGYAQPVETSTPATIQSRRALKAGAGDVAPARALTVQTRPERRKPSISRGAAADDTRANQDGGTIPMSIRHEANLSDATTPTGMDTSEKRLPTLPNTPSSVMDEAVREIDETDKAMNAEVLRSHFSSLTTVDDSTNSCLVGEQSRFSEWSTDTDTDYNSPESMVSTSTFNHDQTESPAVDDSWRTPDLSSQPTDPAPNTDPNTPHLTLHSKPSSPNLASGDIPSWNESLPQLAVSLSSSNIDASGLGIENMDEVESNPKRHAALFNALESMEALALSRNHTTGSPIILPDVQRESGGEKRESDDQEKKHPSGSRPNDSPVHGQATMQELMDELSYLKNMIQAEMDGAPF</sequence>
<reference evidence="2" key="2">
    <citation type="journal article" date="2023" name="IMA Fungus">
        <title>Comparative genomic study of the Penicillium genus elucidates a diverse pangenome and 15 lateral gene transfer events.</title>
        <authorList>
            <person name="Petersen C."/>
            <person name="Sorensen T."/>
            <person name="Nielsen M.R."/>
            <person name="Sondergaard T.E."/>
            <person name="Sorensen J.L."/>
            <person name="Fitzpatrick D.A."/>
            <person name="Frisvad J.C."/>
            <person name="Nielsen K.L."/>
        </authorList>
    </citation>
    <scope>NUCLEOTIDE SEQUENCE</scope>
    <source>
        <strain evidence="2">IBT 34128</strain>
    </source>
</reference>
<dbReference type="OrthoDB" id="5422351at2759"/>
<feature type="compositionally biased region" description="Polar residues" evidence="1">
    <location>
        <begin position="409"/>
        <end position="431"/>
    </location>
</feature>
<feature type="compositionally biased region" description="Basic and acidic residues" evidence="1">
    <location>
        <begin position="551"/>
        <end position="569"/>
    </location>
</feature>
<feature type="region of interest" description="Disordered" evidence="1">
    <location>
        <begin position="540"/>
        <end position="583"/>
    </location>
</feature>
<feature type="compositionally biased region" description="Low complexity" evidence="1">
    <location>
        <begin position="452"/>
        <end position="464"/>
    </location>
</feature>
<dbReference type="GeneID" id="81395828"/>
<evidence type="ECO:0000256" key="1">
    <source>
        <dbReference type="SAM" id="MobiDB-lite"/>
    </source>
</evidence>
<dbReference type="PANTHER" id="PTHR40625">
    <property type="entry name" value="GTP-BINDING PROTEIN ESDC-RELATED"/>
    <property type="match status" value="1"/>
</dbReference>
<gene>
    <name evidence="2" type="ORF">NUU61_006131</name>
</gene>
<keyword evidence="3" id="KW-1185">Reference proteome</keyword>
<comment type="caution">
    <text evidence="2">The sequence shown here is derived from an EMBL/GenBank/DDBJ whole genome shotgun (WGS) entry which is preliminary data.</text>
</comment>
<feature type="region of interest" description="Disordered" evidence="1">
    <location>
        <begin position="409"/>
        <end position="483"/>
    </location>
</feature>
<feature type="region of interest" description="Disordered" evidence="1">
    <location>
        <begin position="291"/>
        <end position="360"/>
    </location>
</feature>
<evidence type="ECO:0000313" key="3">
    <source>
        <dbReference type="Proteomes" id="UP001141434"/>
    </source>
</evidence>
<feature type="compositionally biased region" description="Low complexity" evidence="1">
    <location>
        <begin position="169"/>
        <end position="181"/>
    </location>
</feature>
<organism evidence="2 3">
    <name type="scientific">Penicillium alfredii</name>
    <dbReference type="NCBI Taxonomy" id="1506179"/>
    <lineage>
        <taxon>Eukaryota</taxon>
        <taxon>Fungi</taxon>
        <taxon>Dikarya</taxon>
        <taxon>Ascomycota</taxon>
        <taxon>Pezizomycotina</taxon>
        <taxon>Eurotiomycetes</taxon>
        <taxon>Eurotiomycetidae</taxon>
        <taxon>Eurotiales</taxon>
        <taxon>Aspergillaceae</taxon>
        <taxon>Penicillium</taxon>
    </lineage>
</organism>
<dbReference type="RefSeq" id="XP_056509459.1">
    <property type="nucleotide sequence ID" value="XM_056656659.1"/>
</dbReference>
<evidence type="ECO:0000313" key="2">
    <source>
        <dbReference type="EMBL" id="KAJ5091261.1"/>
    </source>
</evidence>
<dbReference type="AlphaFoldDB" id="A0A9W9K3G2"/>
<proteinExistence type="predicted"/>
<dbReference type="Proteomes" id="UP001141434">
    <property type="component" value="Unassembled WGS sequence"/>
</dbReference>
<feature type="region of interest" description="Disordered" evidence="1">
    <location>
        <begin position="119"/>
        <end position="274"/>
    </location>
</feature>
<reference evidence="2" key="1">
    <citation type="submission" date="2022-11" db="EMBL/GenBank/DDBJ databases">
        <authorList>
            <person name="Petersen C."/>
        </authorList>
    </citation>
    <scope>NUCLEOTIDE SEQUENCE</scope>
    <source>
        <strain evidence="2">IBT 34128</strain>
    </source>
</reference>